<reference evidence="1 2" key="1">
    <citation type="submission" date="2022-02" db="EMBL/GenBank/DDBJ databases">
        <authorList>
            <person name="Zhuang L."/>
        </authorList>
    </citation>
    <scope>NUCLEOTIDE SEQUENCE [LARGE SCALE GENOMIC DNA]</scope>
    <source>
        <strain evidence="1 2">C32</strain>
    </source>
</reference>
<dbReference type="EMBL" id="JAKOGG010000001">
    <property type="protein sequence ID" value="MCS4555135.1"/>
    <property type="molecule type" value="Genomic_DNA"/>
</dbReference>
<evidence type="ECO:0000313" key="1">
    <source>
        <dbReference type="EMBL" id="MCS4555135.1"/>
    </source>
</evidence>
<comment type="caution">
    <text evidence="1">The sequence shown here is derived from an EMBL/GenBank/DDBJ whole genome shotgun (WGS) entry which is preliminary data.</text>
</comment>
<evidence type="ECO:0000313" key="2">
    <source>
        <dbReference type="Proteomes" id="UP001201549"/>
    </source>
</evidence>
<accession>A0ABT2FHN3</accession>
<reference evidence="2" key="2">
    <citation type="submission" date="2023-07" db="EMBL/GenBank/DDBJ databases">
        <title>Shewanella mangrovi sp. nov., an acetaldehyde- degrading bacterium isolated from mangrove sediment.</title>
        <authorList>
            <person name="Liu Y."/>
        </authorList>
    </citation>
    <scope>NUCLEOTIDE SEQUENCE [LARGE SCALE GENOMIC DNA]</scope>
    <source>
        <strain evidence="2">C32</strain>
    </source>
</reference>
<evidence type="ECO:0008006" key="3">
    <source>
        <dbReference type="Google" id="ProtNLM"/>
    </source>
</evidence>
<name>A0ABT2FHN3_9GAMM</name>
<proteinExistence type="predicted"/>
<keyword evidence="2" id="KW-1185">Reference proteome</keyword>
<gene>
    <name evidence="1" type="ORF">L9G74_01660</name>
</gene>
<dbReference type="Proteomes" id="UP001201549">
    <property type="component" value="Unassembled WGS sequence"/>
</dbReference>
<protein>
    <recommendedName>
        <fullName evidence="3">Ferredoxin</fullName>
    </recommendedName>
</protein>
<sequence>MQFELSANDHWICDRLNRFFPGDYSINMSFHASGEQALSECVQQCPIEARSPLDVPLPLWQNAALFTQ</sequence>
<dbReference type="RefSeq" id="WP_238894537.1">
    <property type="nucleotide sequence ID" value="NZ_JAKOGG010000001.1"/>
</dbReference>
<organism evidence="1 2">
    <name type="scientific">Shewanella electrica</name>
    <dbReference type="NCBI Taxonomy" id="515560"/>
    <lineage>
        <taxon>Bacteria</taxon>
        <taxon>Pseudomonadati</taxon>
        <taxon>Pseudomonadota</taxon>
        <taxon>Gammaproteobacteria</taxon>
        <taxon>Alteromonadales</taxon>
        <taxon>Shewanellaceae</taxon>
        <taxon>Shewanella</taxon>
    </lineage>
</organism>